<dbReference type="PANTHER" id="PTHR30221">
    <property type="entry name" value="SMALL-CONDUCTANCE MECHANOSENSITIVE CHANNEL"/>
    <property type="match status" value="1"/>
</dbReference>
<keyword evidence="3" id="KW-1003">Cell membrane</keyword>
<dbReference type="Pfam" id="PF21082">
    <property type="entry name" value="MS_channel_3rd"/>
    <property type="match status" value="1"/>
</dbReference>
<dbReference type="SUPFAM" id="SSF82689">
    <property type="entry name" value="Mechanosensitive channel protein MscS (YggB), C-terminal domain"/>
    <property type="match status" value="1"/>
</dbReference>
<dbReference type="GO" id="GO:0005886">
    <property type="term" value="C:plasma membrane"/>
    <property type="evidence" value="ECO:0007669"/>
    <property type="project" value="UniProtKB-SubCell"/>
</dbReference>
<feature type="transmembrane region" description="Helical" evidence="7">
    <location>
        <begin position="18"/>
        <end position="39"/>
    </location>
</feature>
<dbReference type="InterPro" id="IPR023408">
    <property type="entry name" value="MscS_beta-dom_sf"/>
</dbReference>
<reference evidence="11 12" key="1">
    <citation type="submission" date="2017-04" db="EMBL/GenBank/DDBJ databases">
        <authorList>
            <person name="Afonso C.L."/>
            <person name="Miller P.J."/>
            <person name="Scott M.A."/>
            <person name="Spackman E."/>
            <person name="Goraichik I."/>
            <person name="Dimitrov K.M."/>
            <person name="Suarez D.L."/>
            <person name="Swayne D.E."/>
        </authorList>
    </citation>
    <scope>NUCLEOTIDE SEQUENCE [LARGE SCALE GENOMIC DNA]</scope>
    <source>
        <strain evidence="11 12">DSM 26133</strain>
    </source>
</reference>
<evidence type="ECO:0000259" key="8">
    <source>
        <dbReference type="Pfam" id="PF00924"/>
    </source>
</evidence>
<dbReference type="EMBL" id="FWYF01000001">
    <property type="protein sequence ID" value="SMD32792.1"/>
    <property type="molecule type" value="Genomic_DNA"/>
</dbReference>
<organism evidence="11 12">
    <name type="scientific">Reichenbachiella faecimaris</name>
    <dbReference type="NCBI Taxonomy" id="692418"/>
    <lineage>
        <taxon>Bacteria</taxon>
        <taxon>Pseudomonadati</taxon>
        <taxon>Bacteroidota</taxon>
        <taxon>Cytophagia</taxon>
        <taxon>Cytophagales</taxon>
        <taxon>Reichenbachiellaceae</taxon>
        <taxon>Reichenbachiella</taxon>
    </lineage>
</organism>
<dbReference type="STRING" id="692418.SAMN04488029_1143"/>
<evidence type="ECO:0000256" key="3">
    <source>
        <dbReference type="ARBA" id="ARBA00022475"/>
    </source>
</evidence>
<dbReference type="InterPro" id="IPR010920">
    <property type="entry name" value="LSM_dom_sf"/>
</dbReference>
<name>A0A1W2G8M6_REIFA</name>
<accession>A0A1W2G8M6</accession>
<evidence type="ECO:0000256" key="6">
    <source>
        <dbReference type="ARBA" id="ARBA00023136"/>
    </source>
</evidence>
<dbReference type="Pfam" id="PF05552">
    <property type="entry name" value="MS_channel_1st_1"/>
    <property type="match status" value="1"/>
</dbReference>
<feature type="transmembrane region" description="Helical" evidence="7">
    <location>
        <begin position="60"/>
        <end position="84"/>
    </location>
</feature>
<feature type="domain" description="Mechanosensitive ion channel MscS" evidence="8">
    <location>
        <begin position="110"/>
        <end position="177"/>
    </location>
</feature>
<comment type="subcellular location">
    <subcellularLocation>
        <location evidence="1">Cell membrane</location>
        <topology evidence="1">Multi-pass membrane protein</topology>
    </subcellularLocation>
</comment>
<keyword evidence="5 7" id="KW-1133">Transmembrane helix</keyword>
<dbReference type="InterPro" id="IPR045275">
    <property type="entry name" value="MscS_archaea/bacteria_type"/>
</dbReference>
<dbReference type="Pfam" id="PF00924">
    <property type="entry name" value="MS_channel_2nd"/>
    <property type="match status" value="1"/>
</dbReference>
<dbReference type="InterPro" id="IPR006685">
    <property type="entry name" value="MscS_channel_2nd"/>
</dbReference>
<dbReference type="SUPFAM" id="SSF82861">
    <property type="entry name" value="Mechanosensitive channel protein MscS (YggB), transmembrane region"/>
    <property type="match status" value="1"/>
</dbReference>
<keyword evidence="6 7" id="KW-0472">Membrane</keyword>
<dbReference type="Gene3D" id="2.30.30.60">
    <property type="match status" value="1"/>
</dbReference>
<dbReference type="Gene3D" id="1.10.287.1260">
    <property type="match status" value="1"/>
</dbReference>
<evidence type="ECO:0000256" key="7">
    <source>
        <dbReference type="SAM" id="Phobius"/>
    </source>
</evidence>
<dbReference type="AlphaFoldDB" id="A0A1W2G8M6"/>
<evidence type="ECO:0000313" key="11">
    <source>
        <dbReference type="EMBL" id="SMD32792.1"/>
    </source>
</evidence>
<feature type="domain" description="Mechanosensitive ion channel MscS C-terminal" evidence="9">
    <location>
        <begin position="183"/>
        <end position="268"/>
    </location>
</feature>
<evidence type="ECO:0000256" key="2">
    <source>
        <dbReference type="ARBA" id="ARBA00008017"/>
    </source>
</evidence>
<evidence type="ECO:0000259" key="10">
    <source>
        <dbReference type="Pfam" id="PF21088"/>
    </source>
</evidence>
<proteinExistence type="inferred from homology"/>
<dbReference type="PANTHER" id="PTHR30221:SF1">
    <property type="entry name" value="SMALL-CONDUCTANCE MECHANOSENSITIVE CHANNEL"/>
    <property type="match status" value="1"/>
</dbReference>
<keyword evidence="4 7" id="KW-0812">Transmembrane</keyword>
<dbReference type="Pfam" id="PF21088">
    <property type="entry name" value="MS_channel_1st"/>
    <property type="match status" value="1"/>
</dbReference>
<keyword evidence="12" id="KW-1185">Reference proteome</keyword>
<sequence length="311" mass="34364">MNKAIEILSGKLSGWLEALTAMLPNMVVALFVLIVAYIAARMFRMAVGRLMRKFAAKEAITSLFAALVYLVALGVGLIVALNVLHLEQTVASLLAGAGIIGLALGFAFQDIAANFISGVLLAFRKPIQVGDIIETKSFIGMVEKIDLRVTMLRTFQGLHVIIPNRDVFQTPVTNYTKTSDRRIDMEVGVSYAEDLREVKKIAIDAVSELPYLLSGREVNLHYKEFGDSSINFILMIWVHYPDEPGFLKARSDAIIAVKEAFDKNGITIPFPIRTMDFGIKGGKTLTEMNFHTDTRKVMKNGQSKDSQEMTG</sequence>
<protein>
    <submittedName>
        <fullName evidence="11">Small conductance mechanosensitive channel</fullName>
    </submittedName>
</protein>
<dbReference type="InterPro" id="IPR008910">
    <property type="entry name" value="MSC_TM_helix"/>
</dbReference>
<gene>
    <name evidence="11" type="ORF">SAMN04488029_1143</name>
</gene>
<dbReference type="Proteomes" id="UP000192472">
    <property type="component" value="Unassembled WGS sequence"/>
</dbReference>
<dbReference type="InterPro" id="IPR011066">
    <property type="entry name" value="MscS_channel_C_sf"/>
</dbReference>
<dbReference type="InterPro" id="IPR049278">
    <property type="entry name" value="MS_channel_C"/>
</dbReference>
<feature type="domain" description="Mechanosensitive ion channel transmembrane helices 2/3" evidence="10">
    <location>
        <begin position="68"/>
        <end position="109"/>
    </location>
</feature>
<dbReference type="SUPFAM" id="SSF50182">
    <property type="entry name" value="Sm-like ribonucleoproteins"/>
    <property type="match status" value="1"/>
</dbReference>
<dbReference type="Gene3D" id="3.30.70.100">
    <property type="match status" value="1"/>
</dbReference>
<evidence type="ECO:0000256" key="5">
    <source>
        <dbReference type="ARBA" id="ARBA00022989"/>
    </source>
</evidence>
<dbReference type="InterPro" id="IPR011014">
    <property type="entry name" value="MscS_channel_TM-2"/>
</dbReference>
<evidence type="ECO:0000313" key="12">
    <source>
        <dbReference type="Proteomes" id="UP000192472"/>
    </source>
</evidence>
<evidence type="ECO:0000259" key="9">
    <source>
        <dbReference type="Pfam" id="PF21082"/>
    </source>
</evidence>
<evidence type="ECO:0000256" key="4">
    <source>
        <dbReference type="ARBA" id="ARBA00022692"/>
    </source>
</evidence>
<comment type="similarity">
    <text evidence="2">Belongs to the MscS (TC 1.A.23) family.</text>
</comment>
<dbReference type="InterPro" id="IPR049142">
    <property type="entry name" value="MS_channel_1st"/>
</dbReference>
<evidence type="ECO:0000256" key="1">
    <source>
        <dbReference type="ARBA" id="ARBA00004651"/>
    </source>
</evidence>
<dbReference type="GO" id="GO:0008381">
    <property type="term" value="F:mechanosensitive monoatomic ion channel activity"/>
    <property type="evidence" value="ECO:0007669"/>
    <property type="project" value="InterPro"/>
</dbReference>
<feature type="transmembrane region" description="Helical" evidence="7">
    <location>
        <begin position="90"/>
        <end position="108"/>
    </location>
</feature>